<evidence type="ECO:0000256" key="6">
    <source>
        <dbReference type="ARBA" id="ARBA00022553"/>
    </source>
</evidence>
<feature type="repeat" description="TPR" evidence="10">
    <location>
        <begin position="283"/>
        <end position="316"/>
    </location>
</feature>
<evidence type="ECO:0000256" key="5">
    <source>
        <dbReference type="ARBA" id="ARBA00022490"/>
    </source>
</evidence>
<dbReference type="PROSITE" id="PS50877">
    <property type="entry name" value="GOLOCO"/>
    <property type="match status" value="4"/>
</dbReference>
<dbReference type="SMART" id="SM00390">
    <property type="entry name" value="GoLoco"/>
    <property type="match status" value="4"/>
</dbReference>
<gene>
    <name evidence="12" type="primary">GPSM2</name>
</gene>
<dbReference type="InterPro" id="IPR011990">
    <property type="entry name" value="TPR-like_helical_dom_sf"/>
</dbReference>
<dbReference type="InterPro" id="IPR052386">
    <property type="entry name" value="GPSM"/>
</dbReference>
<dbReference type="SUPFAM" id="SSF48452">
    <property type="entry name" value="TPR-like"/>
    <property type="match status" value="2"/>
</dbReference>
<protein>
    <submittedName>
        <fullName evidence="12">G-protein-signaling modulator 2 isoform X5</fullName>
    </submittedName>
</protein>
<dbReference type="PANTHER" id="PTHR45954:SF3">
    <property type="entry name" value="G-PROTEIN-SIGNALING MODULATOR 2"/>
    <property type="match status" value="1"/>
</dbReference>
<comment type="subcellular location">
    <subcellularLocation>
        <location evidence="1">Cell membrane</location>
    </subcellularLocation>
    <subcellularLocation>
        <location evidence="2">Cytoplasm</location>
    </subcellularLocation>
</comment>
<comment type="similarity">
    <text evidence="3">Belongs to the GPSM family.</text>
</comment>
<proteinExistence type="inferred from homology"/>
<dbReference type="SMART" id="SM00028">
    <property type="entry name" value="TPR"/>
    <property type="match status" value="7"/>
</dbReference>
<keyword evidence="9" id="KW-0472">Membrane</keyword>
<keyword evidence="6" id="KW-0597">Phosphoprotein</keyword>
<keyword evidence="4" id="KW-1003">Cell membrane</keyword>
<evidence type="ECO:0000256" key="10">
    <source>
        <dbReference type="PROSITE-ProRule" id="PRU00339"/>
    </source>
</evidence>
<evidence type="ECO:0000256" key="7">
    <source>
        <dbReference type="ARBA" id="ARBA00022737"/>
    </source>
</evidence>
<keyword evidence="8 10" id="KW-0802">TPR repeat</keyword>
<evidence type="ECO:0000256" key="4">
    <source>
        <dbReference type="ARBA" id="ARBA00022475"/>
    </source>
</evidence>
<dbReference type="Pfam" id="PF13176">
    <property type="entry name" value="TPR_7"/>
    <property type="match status" value="1"/>
</dbReference>
<dbReference type="RefSeq" id="XP_072854162.1">
    <property type="nucleotide sequence ID" value="XM_072998061.1"/>
</dbReference>
<dbReference type="Pfam" id="PF13181">
    <property type="entry name" value="TPR_8"/>
    <property type="match status" value="1"/>
</dbReference>
<organism evidence="11 12">
    <name type="scientific">Pogona vitticeps</name>
    <name type="common">central bearded dragon</name>
    <dbReference type="NCBI Taxonomy" id="103695"/>
    <lineage>
        <taxon>Eukaryota</taxon>
        <taxon>Metazoa</taxon>
        <taxon>Chordata</taxon>
        <taxon>Craniata</taxon>
        <taxon>Vertebrata</taxon>
        <taxon>Euteleostomi</taxon>
        <taxon>Lepidosauria</taxon>
        <taxon>Squamata</taxon>
        <taxon>Bifurcata</taxon>
        <taxon>Unidentata</taxon>
        <taxon>Episquamata</taxon>
        <taxon>Toxicofera</taxon>
        <taxon>Iguania</taxon>
        <taxon>Acrodonta</taxon>
        <taxon>Agamidae</taxon>
        <taxon>Amphibolurinae</taxon>
        <taxon>Pogona</taxon>
    </lineage>
</organism>
<dbReference type="Pfam" id="PF02188">
    <property type="entry name" value="GoLoco"/>
    <property type="match status" value="4"/>
</dbReference>
<accession>A0ABM5G924</accession>
<dbReference type="InterPro" id="IPR003109">
    <property type="entry name" value="GoLoco_motif"/>
</dbReference>
<keyword evidence="5" id="KW-0963">Cytoplasm</keyword>
<name>A0ABM5G924_9SAUR</name>
<evidence type="ECO:0000256" key="9">
    <source>
        <dbReference type="ARBA" id="ARBA00023136"/>
    </source>
</evidence>
<dbReference type="Pfam" id="PF13374">
    <property type="entry name" value="TPR_10"/>
    <property type="match status" value="1"/>
</dbReference>
<evidence type="ECO:0000313" key="11">
    <source>
        <dbReference type="Proteomes" id="UP001652642"/>
    </source>
</evidence>
<keyword evidence="7" id="KW-0677">Repeat</keyword>
<dbReference type="Proteomes" id="UP001652642">
    <property type="component" value="Chromosome 4"/>
</dbReference>
<evidence type="ECO:0000313" key="12">
    <source>
        <dbReference type="RefSeq" id="XP_072854162.1"/>
    </source>
</evidence>
<evidence type="ECO:0000256" key="3">
    <source>
        <dbReference type="ARBA" id="ARBA00006600"/>
    </source>
</evidence>
<evidence type="ECO:0000256" key="8">
    <source>
        <dbReference type="ARBA" id="ARBA00022803"/>
    </source>
</evidence>
<dbReference type="PANTHER" id="PTHR45954">
    <property type="entry name" value="LD33695P"/>
    <property type="match status" value="1"/>
</dbReference>
<evidence type="ECO:0000256" key="1">
    <source>
        <dbReference type="ARBA" id="ARBA00004236"/>
    </source>
</evidence>
<dbReference type="InterPro" id="IPR019734">
    <property type="entry name" value="TPR_rpt"/>
</dbReference>
<reference evidence="12" key="1">
    <citation type="submission" date="2025-08" db="UniProtKB">
        <authorList>
            <consortium name="RefSeq"/>
        </authorList>
    </citation>
    <scope>IDENTIFICATION</scope>
</reference>
<dbReference type="GeneID" id="110074461"/>
<dbReference type="Pfam" id="PF13424">
    <property type="entry name" value="TPR_12"/>
    <property type="match status" value="2"/>
</dbReference>
<dbReference type="PROSITE" id="PS50293">
    <property type="entry name" value="TPR_REGION"/>
    <property type="match status" value="1"/>
</dbReference>
<feature type="repeat" description="TPR" evidence="10">
    <location>
        <begin position="243"/>
        <end position="276"/>
    </location>
</feature>
<dbReference type="Gene3D" id="1.25.40.10">
    <property type="entry name" value="Tetratricopeptide repeat domain"/>
    <property type="match status" value="3"/>
</dbReference>
<evidence type="ECO:0000256" key="2">
    <source>
        <dbReference type="ARBA" id="ARBA00004496"/>
    </source>
</evidence>
<keyword evidence="11" id="KW-1185">Reference proteome</keyword>
<dbReference type="PROSITE" id="PS50005">
    <property type="entry name" value="TPR"/>
    <property type="match status" value="2"/>
</dbReference>
<sequence length="601" mass="67120">MEENVLLNMCEGRSFHVRYRMEASCLELALEGERLCKAGDCRAGVSFFEAAVQVGTEDLKTLSAIYSQLGNAYFYLHEYAKALEYHHHDLTLARTIGDQLGEAKASGNLGNTLKVLGNYEEAIVCCQRHLDISRELNDKVGEARALYNLGNVYHSKGKSVACAGTHDPGEFPDDVKAALRKAADYYEENLAIVTELGDRAAQGRAYGNLGNTHYLLGNFRNAVNAHEQRLLIAKEFGDRAAERRAYSNLGNAYIFLGEFETAAEYYKKTLQLARQLSDRAVEAQACYSLGNTYTLLQDYEKAIDYHLKHLAIAEELNDRIGEGRACWSLGNAYTALGNHDQAMHYAEKHLDISREVGDKTGELTAKLNLSDLQMVLGLSFSTNNSVMTENHIPDNGLNGTRPRVGRRHSMENMELMKLTPEKKNSTDVPGDEGFFDLLSRFQSNRMDDQRYCFQDRTRLTATASSTPSRAMKKSFSTSMISPHTDEFLDLLVSSQSRRLDDQRASASNLPGLRLNQHNSQSVLGHLMSSSSSEPDEDFFDILIKCQGSRLDDQRCAPPPNIAKGPTVPDEDFFSLILRSQGKRMDEQRVFLPSGLKRPNSS</sequence>